<reference evidence="4" key="2">
    <citation type="submission" date="2015-01" db="EMBL/GenBank/DDBJ databases">
        <title>Evolutionary Origins and Diversification of the Mycorrhizal Mutualists.</title>
        <authorList>
            <consortium name="DOE Joint Genome Institute"/>
            <consortium name="Mycorrhizal Genomics Consortium"/>
            <person name="Kohler A."/>
            <person name="Kuo A."/>
            <person name="Nagy L.G."/>
            <person name="Floudas D."/>
            <person name="Copeland A."/>
            <person name="Barry K.W."/>
            <person name="Cichocki N."/>
            <person name="Veneault-Fourrey C."/>
            <person name="LaButti K."/>
            <person name="Lindquist E.A."/>
            <person name="Lipzen A."/>
            <person name="Lundell T."/>
            <person name="Morin E."/>
            <person name="Murat C."/>
            <person name="Riley R."/>
            <person name="Ohm R."/>
            <person name="Sun H."/>
            <person name="Tunlid A."/>
            <person name="Henrissat B."/>
            <person name="Grigoriev I.V."/>
            <person name="Hibbett D.S."/>
            <person name="Martin F."/>
        </authorList>
    </citation>
    <scope>NUCLEOTIDE SEQUENCE [LARGE SCALE GENOMIC DNA]</scope>
    <source>
        <strain evidence="4">LaAM-08-1</strain>
    </source>
</reference>
<dbReference type="OrthoDB" id="1668162at2759"/>
<dbReference type="PROSITE" id="PS51444">
    <property type="entry name" value="FH2"/>
    <property type="match status" value="1"/>
</dbReference>
<dbReference type="HOGENOM" id="CLU_1026988_0_0_1"/>
<dbReference type="Gene3D" id="1.20.58.2220">
    <property type="entry name" value="Formin, FH2 domain"/>
    <property type="match status" value="1"/>
</dbReference>
<dbReference type="SUPFAM" id="SSF101447">
    <property type="entry name" value="Formin homology 2 domain (FH2 domain)"/>
    <property type="match status" value="1"/>
</dbReference>
<evidence type="ECO:0000259" key="2">
    <source>
        <dbReference type="PROSITE" id="PS51444"/>
    </source>
</evidence>
<reference evidence="3 4" key="1">
    <citation type="submission" date="2014-04" db="EMBL/GenBank/DDBJ databases">
        <authorList>
            <consortium name="DOE Joint Genome Institute"/>
            <person name="Kuo A."/>
            <person name="Kohler A."/>
            <person name="Nagy L.G."/>
            <person name="Floudas D."/>
            <person name="Copeland A."/>
            <person name="Barry K.W."/>
            <person name="Cichocki N."/>
            <person name="Veneault-Fourrey C."/>
            <person name="LaButti K."/>
            <person name="Lindquist E.A."/>
            <person name="Lipzen A."/>
            <person name="Lundell T."/>
            <person name="Morin E."/>
            <person name="Murat C."/>
            <person name="Sun H."/>
            <person name="Tunlid A."/>
            <person name="Henrissat B."/>
            <person name="Grigoriev I.V."/>
            <person name="Hibbett D.S."/>
            <person name="Martin F."/>
            <person name="Nordberg H.P."/>
            <person name="Cantor M.N."/>
            <person name="Hua S.X."/>
        </authorList>
    </citation>
    <scope>NUCLEOTIDE SEQUENCE [LARGE SCALE GENOMIC DNA]</scope>
    <source>
        <strain evidence="3 4">LaAM-08-1</strain>
    </source>
</reference>
<dbReference type="STRING" id="1095629.A0A0C9WUS2"/>
<dbReference type="EMBL" id="KN838918">
    <property type="protein sequence ID" value="KIJ92333.1"/>
    <property type="molecule type" value="Genomic_DNA"/>
</dbReference>
<feature type="region of interest" description="Disordered" evidence="1">
    <location>
        <begin position="100"/>
        <end position="121"/>
    </location>
</feature>
<evidence type="ECO:0000313" key="3">
    <source>
        <dbReference type="EMBL" id="KIJ92333.1"/>
    </source>
</evidence>
<feature type="domain" description="FH2" evidence="2">
    <location>
        <begin position="1"/>
        <end position="85"/>
    </location>
</feature>
<evidence type="ECO:0000256" key="1">
    <source>
        <dbReference type="SAM" id="MobiDB-lite"/>
    </source>
</evidence>
<keyword evidence="4" id="KW-1185">Reference proteome</keyword>
<sequence length="271" mass="28838">MTPYVEQVGPIVGALKNMGITIEVELKSLLKYYGEDPNSPEALKPKDFFGLVASFSSSLQKCALEVHDAEAKVMKTVSVPSMPTVKPAVSAGTIVASQVPPSTQTSHLTLRPPSQGYVAGKRSVGRGDLDQALEVFDRAVRRIAIKVDLATRAVAQATAQGSKHPEPEPWAFMSLDDGPRRPGFGTAGPGWLTALGRAWHITRFSTLDALVGFAALDALARFAALDTFARFPAVNALAGFPTLDTLERLDSLDVLNRLPVPGVLSPGVPLL</sequence>
<organism evidence="3 4">
    <name type="scientific">Laccaria amethystina LaAM-08-1</name>
    <dbReference type="NCBI Taxonomy" id="1095629"/>
    <lineage>
        <taxon>Eukaryota</taxon>
        <taxon>Fungi</taxon>
        <taxon>Dikarya</taxon>
        <taxon>Basidiomycota</taxon>
        <taxon>Agaricomycotina</taxon>
        <taxon>Agaricomycetes</taxon>
        <taxon>Agaricomycetidae</taxon>
        <taxon>Agaricales</taxon>
        <taxon>Agaricineae</taxon>
        <taxon>Hydnangiaceae</taxon>
        <taxon>Laccaria</taxon>
    </lineage>
</organism>
<dbReference type="InterPro" id="IPR042201">
    <property type="entry name" value="FH2_Formin_sf"/>
</dbReference>
<evidence type="ECO:0000313" key="4">
    <source>
        <dbReference type="Proteomes" id="UP000054477"/>
    </source>
</evidence>
<protein>
    <recommendedName>
        <fullName evidence="2">FH2 domain-containing protein</fullName>
    </recommendedName>
</protein>
<dbReference type="Proteomes" id="UP000054477">
    <property type="component" value="Unassembled WGS sequence"/>
</dbReference>
<gene>
    <name evidence="3" type="ORF">K443DRAFT_13681</name>
</gene>
<accession>A0A0C9WUS2</accession>
<name>A0A0C9WUS2_9AGAR</name>
<proteinExistence type="predicted"/>
<dbReference type="AlphaFoldDB" id="A0A0C9WUS2"/>
<dbReference type="InterPro" id="IPR015425">
    <property type="entry name" value="FH2_Formin"/>
</dbReference>